<keyword evidence="4 7" id="KW-1133">Transmembrane helix</keyword>
<evidence type="ECO:0000256" key="3">
    <source>
        <dbReference type="ARBA" id="ARBA00022692"/>
    </source>
</evidence>
<dbReference type="Gene3D" id="1.20.1250.20">
    <property type="entry name" value="MFS general substrate transporter like domains"/>
    <property type="match status" value="1"/>
</dbReference>
<feature type="compositionally biased region" description="Polar residues" evidence="6">
    <location>
        <begin position="491"/>
        <end position="500"/>
    </location>
</feature>
<dbReference type="AlphaFoldDB" id="A0A2S6H0Z1"/>
<dbReference type="GO" id="GO:0005886">
    <property type="term" value="C:plasma membrane"/>
    <property type="evidence" value="ECO:0007669"/>
    <property type="project" value="UniProtKB-SubCell"/>
</dbReference>
<keyword evidence="5 7" id="KW-0472">Membrane</keyword>
<dbReference type="InterPro" id="IPR036259">
    <property type="entry name" value="MFS_trans_sf"/>
</dbReference>
<feature type="transmembrane region" description="Helical" evidence="7">
    <location>
        <begin position="368"/>
        <end position="385"/>
    </location>
</feature>
<feature type="transmembrane region" description="Helical" evidence="7">
    <location>
        <begin position="95"/>
        <end position="117"/>
    </location>
</feature>
<comment type="subcellular location">
    <subcellularLocation>
        <location evidence="1">Cell membrane</location>
        <topology evidence="1">Multi-pass membrane protein</topology>
    </subcellularLocation>
</comment>
<evidence type="ECO:0000256" key="5">
    <source>
        <dbReference type="ARBA" id="ARBA00023136"/>
    </source>
</evidence>
<dbReference type="GO" id="GO:0022857">
    <property type="term" value="F:transmembrane transporter activity"/>
    <property type="evidence" value="ECO:0007669"/>
    <property type="project" value="InterPro"/>
</dbReference>
<dbReference type="Pfam" id="PF07690">
    <property type="entry name" value="MFS_1"/>
    <property type="match status" value="1"/>
</dbReference>
<dbReference type="Proteomes" id="UP000239203">
    <property type="component" value="Unassembled WGS sequence"/>
</dbReference>
<evidence type="ECO:0000313" key="8">
    <source>
        <dbReference type="EMBL" id="PPK71145.1"/>
    </source>
</evidence>
<feature type="transmembrane region" description="Helical" evidence="7">
    <location>
        <begin position="245"/>
        <end position="266"/>
    </location>
</feature>
<keyword evidence="2" id="KW-1003">Cell membrane</keyword>
<sequence length="516" mass="54376">MSTPGLRPLLTAEVVATTGAELALVALPWLVLTSTGSPARMSWVLAAQVLPIALLGVVSGGWAARVGPRRWMIGADLSRAGLVTAIATLHSLDLLAFPVLLALVFAIGVGTAPYLAAQQTIVADLIGTDEIALGRATSLLQGAVRTALLAGPPLAAALITLFGTPSVLYLAAAAHLTTAAILWRRVPAPVPRPTAPTKPADGWRCLRADRLLLCWTAATVLTEMAWQTLFVGIPVLAATRFGGDVTVVGAALSAFGGGALVGSLAATRAVRRYPLIPLTTTGKLAQALLFGVLLIDLTPTLLIACLGVAGVFNGLTNGPAGAVQLTRVPPGLRTHTLSLISAIILVGGMLGLVAGGVAYAALGDRTTIVGMVALQLLGGALFVLGSRSGRRGVPPAVGDEVHHQPDREPDDEPQPGLDLEERDQPPREHHTHDRHHRHPRGPGGARQVGPLVPQHDHRHAHHDERQQDADVGQLGRLPDRQEPDDHRRRATQQQGDPQPCSSRRSRTPRRTPWRHR</sequence>
<feature type="compositionally biased region" description="Basic and acidic residues" evidence="6">
    <location>
        <begin position="477"/>
        <end position="487"/>
    </location>
</feature>
<gene>
    <name evidence="8" type="ORF">CLV40_101334</name>
</gene>
<dbReference type="OrthoDB" id="4237505at2"/>
<feature type="region of interest" description="Disordered" evidence="6">
    <location>
        <begin position="393"/>
        <end position="516"/>
    </location>
</feature>
<keyword evidence="9" id="KW-1185">Reference proteome</keyword>
<evidence type="ECO:0000256" key="6">
    <source>
        <dbReference type="SAM" id="MobiDB-lite"/>
    </source>
</evidence>
<dbReference type="CDD" id="cd06173">
    <property type="entry name" value="MFS_MefA_like"/>
    <property type="match status" value="1"/>
</dbReference>
<feature type="compositionally biased region" description="Acidic residues" evidence="6">
    <location>
        <begin position="408"/>
        <end position="421"/>
    </location>
</feature>
<feature type="transmembrane region" description="Helical" evidence="7">
    <location>
        <begin position="337"/>
        <end position="362"/>
    </location>
</feature>
<dbReference type="SUPFAM" id="SSF103473">
    <property type="entry name" value="MFS general substrate transporter"/>
    <property type="match status" value="1"/>
</dbReference>
<accession>A0A2S6H0Z1</accession>
<feature type="transmembrane region" description="Helical" evidence="7">
    <location>
        <begin position="212"/>
        <end position="233"/>
    </location>
</feature>
<organism evidence="8 9">
    <name type="scientific">Actinokineospora auranticolor</name>
    <dbReference type="NCBI Taxonomy" id="155976"/>
    <lineage>
        <taxon>Bacteria</taxon>
        <taxon>Bacillati</taxon>
        <taxon>Actinomycetota</taxon>
        <taxon>Actinomycetes</taxon>
        <taxon>Pseudonocardiales</taxon>
        <taxon>Pseudonocardiaceae</taxon>
        <taxon>Actinokineospora</taxon>
    </lineage>
</organism>
<dbReference type="EMBL" id="PTIX01000001">
    <property type="protein sequence ID" value="PPK71145.1"/>
    <property type="molecule type" value="Genomic_DNA"/>
</dbReference>
<proteinExistence type="predicted"/>
<evidence type="ECO:0000313" key="9">
    <source>
        <dbReference type="Proteomes" id="UP000239203"/>
    </source>
</evidence>
<dbReference type="InterPro" id="IPR011701">
    <property type="entry name" value="MFS"/>
</dbReference>
<reference evidence="8 9" key="1">
    <citation type="submission" date="2018-02" db="EMBL/GenBank/DDBJ databases">
        <title>Genomic Encyclopedia of Archaeal and Bacterial Type Strains, Phase II (KMG-II): from individual species to whole genera.</title>
        <authorList>
            <person name="Goeker M."/>
        </authorList>
    </citation>
    <scope>NUCLEOTIDE SEQUENCE [LARGE SCALE GENOMIC DNA]</scope>
    <source>
        <strain evidence="8 9">YU 961-1</strain>
    </source>
</reference>
<comment type="caution">
    <text evidence="8">The sequence shown here is derived from an EMBL/GenBank/DDBJ whole genome shotgun (WGS) entry which is preliminary data.</text>
</comment>
<dbReference type="PANTHER" id="PTHR23513:SF6">
    <property type="entry name" value="MAJOR FACILITATOR SUPERFAMILY ASSOCIATED DOMAIN-CONTAINING PROTEIN"/>
    <property type="match status" value="1"/>
</dbReference>
<feature type="transmembrane region" description="Helical" evidence="7">
    <location>
        <begin position="12"/>
        <end position="31"/>
    </location>
</feature>
<evidence type="ECO:0000256" key="4">
    <source>
        <dbReference type="ARBA" id="ARBA00022989"/>
    </source>
</evidence>
<feature type="transmembrane region" description="Helical" evidence="7">
    <location>
        <begin position="43"/>
        <end position="64"/>
    </location>
</feature>
<feature type="compositionally biased region" description="Basic and acidic residues" evidence="6">
    <location>
        <begin position="422"/>
        <end position="431"/>
    </location>
</feature>
<evidence type="ECO:0000256" key="7">
    <source>
        <dbReference type="SAM" id="Phobius"/>
    </source>
</evidence>
<dbReference type="PANTHER" id="PTHR23513">
    <property type="entry name" value="INTEGRAL MEMBRANE EFFLUX PROTEIN-RELATED"/>
    <property type="match status" value="1"/>
</dbReference>
<protein>
    <submittedName>
        <fullName evidence="8">Putative MFS family arabinose efflux permease</fullName>
    </submittedName>
</protein>
<keyword evidence="3 7" id="KW-0812">Transmembrane</keyword>
<evidence type="ECO:0000256" key="1">
    <source>
        <dbReference type="ARBA" id="ARBA00004651"/>
    </source>
</evidence>
<feature type="compositionally biased region" description="Basic residues" evidence="6">
    <location>
        <begin position="503"/>
        <end position="516"/>
    </location>
</feature>
<name>A0A2S6H0Z1_9PSEU</name>
<evidence type="ECO:0000256" key="2">
    <source>
        <dbReference type="ARBA" id="ARBA00022475"/>
    </source>
</evidence>